<dbReference type="Proteomes" id="UP000000557">
    <property type="component" value="Chromosome"/>
</dbReference>
<dbReference type="EnsemblBacteria" id="BAC91093">
    <property type="protein sequence ID" value="BAC91093"/>
    <property type="gene ID" value="BAC91093"/>
</dbReference>
<name>Q7NGL7_GLOVI</name>
<evidence type="ECO:0000313" key="1">
    <source>
        <dbReference type="EMBL" id="BAC91093.1"/>
    </source>
</evidence>
<dbReference type="AlphaFoldDB" id="Q7NGL7"/>
<dbReference type="InParanoid" id="Q7NGL7"/>
<gene>
    <name evidence="1" type="ordered locus">glr3152</name>
</gene>
<proteinExistence type="predicted"/>
<accession>Q7NGL7</accession>
<organism evidence="1 2">
    <name type="scientific">Gloeobacter violaceus (strain ATCC 29082 / PCC 7421)</name>
    <dbReference type="NCBI Taxonomy" id="251221"/>
    <lineage>
        <taxon>Bacteria</taxon>
        <taxon>Bacillati</taxon>
        <taxon>Cyanobacteriota</taxon>
        <taxon>Cyanophyceae</taxon>
        <taxon>Gloeobacterales</taxon>
        <taxon>Gloeobacteraceae</taxon>
        <taxon>Gloeobacter</taxon>
    </lineage>
</organism>
<evidence type="ECO:0000313" key="2">
    <source>
        <dbReference type="Proteomes" id="UP000000557"/>
    </source>
</evidence>
<protein>
    <submittedName>
        <fullName evidence="1">Glr3152 protein</fullName>
    </submittedName>
</protein>
<sequence>MNTCPSMPNAAVTSAEPPRTVHAAADLFPLPALAYLRASQGERIALVCRGLGGLLQRVEALGGRLVWFFAEDERPVRALLADEAAPFDLVVEYRSRRQAASGTDAIMNGQSD</sequence>
<keyword evidence="2" id="KW-1185">Reference proteome</keyword>
<dbReference type="KEGG" id="gvi:glr3152"/>
<dbReference type="HOGENOM" id="CLU_2142337_0_0_3"/>
<reference evidence="1 2" key="1">
    <citation type="journal article" date="2003" name="DNA Res.">
        <title>Complete genome structure of Gloeobacter violaceus PCC 7421, a cyanobacterium that lacks thylakoids.</title>
        <authorList>
            <person name="Nakamura Y."/>
            <person name="Kaneko T."/>
            <person name="Sato S."/>
            <person name="Mimuro M."/>
            <person name="Miyashita H."/>
            <person name="Tsuchiya T."/>
            <person name="Sasamoto S."/>
            <person name="Watanabe A."/>
            <person name="Kawashima K."/>
            <person name="Kishida Y."/>
            <person name="Kiyokawa C."/>
            <person name="Kohara M."/>
            <person name="Matsumoto M."/>
            <person name="Matsuno A."/>
            <person name="Nakazaki N."/>
            <person name="Shimpo S."/>
            <person name="Takeuchi C."/>
            <person name="Yamada M."/>
            <person name="Tabata S."/>
        </authorList>
    </citation>
    <scope>NUCLEOTIDE SEQUENCE [LARGE SCALE GENOMIC DNA]</scope>
    <source>
        <strain evidence="2">ATCC 29082 / PCC 7421</strain>
    </source>
</reference>
<dbReference type="EMBL" id="BA000045">
    <property type="protein sequence ID" value="BAC91093.1"/>
    <property type="molecule type" value="Genomic_DNA"/>
</dbReference>
<dbReference type="STRING" id="251221.gene:10760658"/>
<reference evidence="1 2" key="2">
    <citation type="journal article" date="2003" name="DNA Res.">
        <title>Complete genome structure of Gloeobacter violaceus PCC 7421, a cyanobacterium that lacks thylakoids (supplement).</title>
        <authorList>
            <person name="Nakamura Y."/>
            <person name="Kaneko T."/>
            <person name="Sato S."/>
            <person name="Mimuro M."/>
            <person name="Miyashita H."/>
            <person name="Tsuchiya T."/>
            <person name="Sasamoto S."/>
            <person name="Watanabe A."/>
            <person name="Kawashima K."/>
            <person name="Kishida Y."/>
            <person name="Kiyokawa C."/>
            <person name="Kohara M."/>
            <person name="Matsumoto M."/>
            <person name="Matsuno A."/>
            <person name="Nakazaki N."/>
            <person name="Shimpo S."/>
            <person name="Takeuchi C."/>
            <person name="Yamada M."/>
            <person name="Tabata S."/>
        </authorList>
    </citation>
    <scope>NUCLEOTIDE SEQUENCE [LARGE SCALE GENOMIC DNA]</scope>
    <source>
        <strain evidence="2">ATCC 29082 / PCC 7421</strain>
    </source>
</reference>